<dbReference type="OrthoDB" id="6750906at2759"/>
<dbReference type="AlphaFoldDB" id="A0A9N9SED6"/>
<sequence>MRCHKKTKESGFFEGDSSDTDGMNMGRALKRTKVCTTSSEKRIEYTQEELETHIRKSLSEVNLSGVGRVDMSHFDLLKVLGTGGE</sequence>
<evidence type="ECO:0000313" key="2">
    <source>
        <dbReference type="EMBL" id="CAG9816197.1"/>
    </source>
</evidence>
<name>A0A9N9SED6_PHACE</name>
<protein>
    <submittedName>
        <fullName evidence="2">Uncharacterized protein</fullName>
    </submittedName>
</protein>
<evidence type="ECO:0000256" key="1">
    <source>
        <dbReference type="SAM" id="MobiDB-lite"/>
    </source>
</evidence>
<dbReference type="Proteomes" id="UP001153737">
    <property type="component" value="Chromosome 13"/>
</dbReference>
<organism evidence="2 3">
    <name type="scientific">Phaedon cochleariae</name>
    <name type="common">Mustard beetle</name>
    <dbReference type="NCBI Taxonomy" id="80249"/>
    <lineage>
        <taxon>Eukaryota</taxon>
        <taxon>Metazoa</taxon>
        <taxon>Ecdysozoa</taxon>
        <taxon>Arthropoda</taxon>
        <taxon>Hexapoda</taxon>
        <taxon>Insecta</taxon>
        <taxon>Pterygota</taxon>
        <taxon>Neoptera</taxon>
        <taxon>Endopterygota</taxon>
        <taxon>Coleoptera</taxon>
        <taxon>Polyphaga</taxon>
        <taxon>Cucujiformia</taxon>
        <taxon>Chrysomeloidea</taxon>
        <taxon>Chrysomelidae</taxon>
        <taxon>Chrysomelinae</taxon>
        <taxon>Chrysomelini</taxon>
        <taxon>Phaedon</taxon>
    </lineage>
</organism>
<reference evidence="2" key="1">
    <citation type="submission" date="2022-01" db="EMBL/GenBank/DDBJ databases">
        <authorList>
            <person name="King R."/>
        </authorList>
    </citation>
    <scope>NUCLEOTIDE SEQUENCE</scope>
</reference>
<keyword evidence="3" id="KW-1185">Reference proteome</keyword>
<accession>A0A9N9SED6</accession>
<reference evidence="2" key="2">
    <citation type="submission" date="2022-10" db="EMBL/GenBank/DDBJ databases">
        <authorList>
            <consortium name="ENA_rothamsted_submissions"/>
            <consortium name="culmorum"/>
            <person name="King R."/>
        </authorList>
    </citation>
    <scope>NUCLEOTIDE SEQUENCE</scope>
</reference>
<evidence type="ECO:0000313" key="3">
    <source>
        <dbReference type="Proteomes" id="UP001153737"/>
    </source>
</evidence>
<gene>
    <name evidence="2" type="ORF">PHAECO_LOCUS3582</name>
</gene>
<feature type="region of interest" description="Disordered" evidence="1">
    <location>
        <begin position="1"/>
        <end position="25"/>
    </location>
</feature>
<proteinExistence type="predicted"/>
<dbReference type="EMBL" id="OU896719">
    <property type="protein sequence ID" value="CAG9816197.1"/>
    <property type="molecule type" value="Genomic_DNA"/>
</dbReference>